<keyword evidence="2" id="KW-0238">DNA-binding</keyword>
<sequence>MDSDEPQKGKRGRKRQNDEESLTGEELKKKQKNRDAAKKCRQKKVKEAEDLKQRNNQLENENEDLSKRKIHLEEEVNKLSQIIRDHMKRGCQLPVHVRSILENSCSNSTHSHLHDASAVQPTVTAVPQNLPESDSFTSKPPAAVMLFSGKPIQEGTRSRPQQSVSIVRSPSSQSPSPRTVTPNQGVNQGALSEPGEQLDLSDFLMKGAAIPQSGPLAPVRHIVDNPPRMQLRNQYSSESSSSAMSIPSVVYEENDIDETSVSHQMSVRSSGLNMNELMNRALRKSREEPGIEAETHTNSFYDQNVENYGSLYNTDNVTNVIVSDGVQQIVVGGSSINPSYMENQVVPGNVAVTSGQNIVVQRMMVSGTPQPSADNGSLNISTAELLAPALLNISPSEMSPSLQQQIKSNYSTSSRSSVSSSPSLSLSSQQIANTSATEFQVDHSQSEQISQHAVYAQSPQDQMLLMQQQQQQPVQTVDVPMARPTQNQSASNVQNSNKPLIVKKDGNILVLEPKPNGKHLVHHLKGKELVNTGIEVDIKRNHQGTVAQTELQTASVPHVVNGVGMEVTRMGTQSVESQPNSAAFVVNSEQTNQSLYVQVPSSGATQVPVDRLALPGMTYTIETQIM</sequence>
<protein>
    <submittedName>
        <fullName evidence="7 8">Uncharacterized protein LOC101847372</fullName>
    </submittedName>
</protein>
<dbReference type="InterPro" id="IPR046347">
    <property type="entry name" value="bZIP_sf"/>
</dbReference>
<dbReference type="GeneID" id="101847372"/>
<evidence type="ECO:0000313" key="6">
    <source>
        <dbReference type="Proteomes" id="UP000694888"/>
    </source>
</evidence>
<feature type="region of interest" description="Disordered" evidence="4">
    <location>
        <begin position="1"/>
        <end position="63"/>
    </location>
</feature>
<feature type="region of interest" description="Disordered" evidence="4">
    <location>
        <begin position="152"/>
        <end position="193"/>
    </location>
</feature>
<dbReference type="Pfam" id="PF00170">
    <property type="entry name" value="bZIP_1"/>
    <property type="match status" value="1"/>
</dbReference>
<feature type="compositionally biased region" description="Basic and acidic residues" evidence="4">
    <location>
        <begin position="25"/>
        <end position="38"/>
    </location>
</feature>
<keyword evidence="6" id="KW-1185">Reference proteome</keyword>
<feature type="compositionally biased region" description="Low complexity" evidence="4">
    <location>
        <begin position="408"/>
        <end position="425"/>
    </location>
</feature>
<dbReference type="CDD" id="cd14686">
    <property type="entry name" value="bZIP"/>
    <property type="match status" value="1"/>
</dbReference>
<dbReference type="PANTHER" id="PTHR23351:SF24">
    <property type="entry name" value="ACTIVATING TRANSCRIPTION FACTOR 3-RELATED"/>
    <property type="match status" value="1"/>
</dbReference>
<reference evidence="7 8" key="1">
    <citation type="submission" date="2025-05" db="UniProtKB">
        <authorList>
            <consortium name="RefSeq"/>
        </authorList>
    </citation>
    <scope>IDENTIFICATION</scope>
</reference>
<gene>
    <name evidence="7 8 9" type="primary">LOC101847372</name>
</gene>
<evidence type="ECO:0000256" key="1">
    <source>
        <dbReference type="ARBA" id="ARBA00023015"/>
    </source>
</evidence>
<keyword evidence="3" id="KW-0804">Transcription</keyword>
<evidence type="ECO:0000256" key="3">
    <source>
        <dbReference type="ARBA" id="ARBA00023163"/>
    </source>
</evidence>
<feature type="domain" description="BZIP" evidence="5">
    <location>
        <begin position="23"/>
        <end position="86"/>
    </location>
</feature>
<dbReference type="RefSeq" id="XP_005108282.1">
    <property type="nucleotide sequence ID" value="XM_005108225.3"/>
</dbReference>
<organism evidence="6 9">
    <name type="scientific">Aplysia californica</name>
    <name type="common">California sea hare</name>
    <dbReference type="NCBI Taxonomy" id="6500"/>
    <lineage>
        <taxon>Eukaryota</taxon>
        <taxon>Metazoa</taxon>
        <taxon>Spiralia</taxon>
        <taxon>Lophotrochozoa</taxon>
        <taxon>Mollusca</taxon>
        <taxon>Gastropoda</taxon>
        <taxon>Heterobranchia</taxon>
        <taxon>Euthyneura</taxon>
        <taxon>Tectipleura</taxon>
        <taxon>Aplysiida</taxon>
        <taxon>Aplysioidea</taxon>
        <taxon>Aplysiidae</taxon>
        <taxon>Aplysia</taxon>
    </lineage>
</organism>
<dbReference type="SUPFAM" id="SSF57959">
    <property type="entry name" value="Leucine zipper domain"/>
    <property type="match status" value="1"/>
</dbReference>
<dbReference type="RefSeq" id="XP_035828268.1">
    <property type="nucleotide sequence ID" value="XM_035972375.1"/>
</dbReference>
<evidence type="ECO:0000256" key="4">
    <source>
        <dbReference type="SAM" id="MobiDB-lite"/>
    </source>
</evidence>
<name>A0ABM1W0S6_APLCA</name>
<dbReference type="InterPro" id="IPR004827">
    <property type="entry name" value="bZIP"/>
</dbReference>
<dbReference type="RefSeq" id="XP_035828269.1">
    <property type="nucleotide sequence ID" value="XM_035972376.1"/>
</dbReference>
<dbReference type="Proteomes" id="UP000694888">
    <property type="component" value="Unplaced"/>
</dbReference>
<dbReference type="InterPro" id="IPR000837">
    <property type="entry name" value="AP-1"/>
</dbReference>
<evidence type="ECO:0000313" key="7">
    <source>
        <dbReference type="RefSeq" id="XP_005108282.1"/>
    </source>
</evidence>
<dbReference type="Gene3D" id="1.20.5.170">
    <property type="match status" value="1"/>
</dbReference>
<accession>A0ABM1W0S6</accession>
<evidence type="ECO:0000259" key="5">
    <source>
        <dbReference type="PROSITE" id="PS50217"/>
    </source>
</evidence>
<proteinExistence type="predicted"/>
<keyword evidence="1" id="KW-0805">Transcription regulation</keyword>
<evidence type="ECO:0000256" key="2">
    <source>
        <dbReference type="ARBA" id="ARBA00023125"/>
    </source>
</evidence>
<dbReference type="PROSITE" id="PS00036">
    <property type="entry name" value="BZIP_BASIC"/>
    <property type="match status" value="1"/>
</dbReference>
<feature type="compositionally biased region" description="Low complexity" evidence="4">
    <location>
        <begin position="160"/>
        <end position="182"/>
    </location>
</feature>
<dbReference type="SMART" id="SM00338">
    <property type="entry name" value="BRLZ"/>
    <property type="match status" value="1"/>
</dbReference>
<evidence type="ECO:0000313" key="8">
    <source>
        <dbReference type="RefSeq" id="XP_035828268.1"/>
    </source>
</evidence>
<dbReference type="PROSITE" id="PS50217">
    <property type="entry name" value="BZIP"/>
    <property type="match status" value="1"/>
</dbReference>
<evidence type="ECO:0000313" key="9">
    <source>
        <dbReference type="RefSeq" id="XP_035828269.1"/>
    </source>
</evidence>
<dbReference type="PANTHER" id="PTHR23351">
    <property type="entry name" value="FOS TRANSCRIPTION FACTOR-RELATED"/>
    <property type="match status" value="1"/>
</dbReference>
<feature type="compositionally biased region" description="Polar residues" evidence="4">
    <location>
        <begin position="398"/>
        <end position="407"/>
    </location>
</feature>
<feature type="region of interest" description="Disordered" evidence="4">
    <location>
        <begin position="398"/>
        <end position="425"/>
    </location>
</feature>